<comment type="similarity">
    <text evidence="1">Belongs to the LysR transcriptional regulatory family.</text>
</comment>
<dbReference type="PRINTS" id="PR00039">
    <property type="entry name" value="HTHLYSR"/>
</dbReference>
<protein>
    <submittedName>
        <fullName evidence="6">HTH-type transcriptional regulator GbpR</fullName>
    </submittedName>
</protein>
<dbReference type="Pfam" id="PF00126">
    <property type="entry name" value="HTH_1"/>
    <property type="match status" value="1"/>
</dbReference>
<dbReference type="EMBL" id="FRFG01000061">
    <property type="protein sequence ID" value="SHO58314.1"/>
    <property type="molecule type" value="Genomic_DNA"/>
</dbReference>
<reference evidence="7" key="1">
    <citation type="submission" date="2016-12" db="EMBL/GenBank/DDBJ databases">
        <authorList>
            <person name="Rodrigo-Torres L."/>
            <person name="Arahal R.D."/>
            <person name="Lucena T."/>
        </authorList>
    </citation>
    <scope>NUCLEOTIDE SEQUENCE [LARGE SCALE GENOMIC DNA]</scope>
</reference>
<dbReference type="RefSeq" id="WP_073585759.1">
    <property type="nucleotide sequence ID" value="NZ_AP024897.1"/>
</dbReference>
<keyword evidence="3" id="KW-0238">DNA-binding</keyword>
<dbReference type="Gene3D" id="3.40.190.10">
    <property type="entry name" value="Periplasmic binding protein-like II"/>
    <property type="match status" value="2"/>
</dbReference>
<dbReference type="InterPro" id="IPR036388">
    <property type="entry name" value="WH-like_DNA-bd_sf"/>
</dbReference>
<evidence type="ECO:0000313" key="6">
    <source>
        <dbReference type="EMBL" id="SHO58314.1"/>
    </source>
</evidence>
<dbReference type="InterPro" id="IPR005119">
    <property type="entry name" value="LysR_subst-bd"/>
</dbReference>
<evidence type="ECO:0000256" key="3">
    <source>
        <dbReference type="ARBA" id="ARBA00023125"/>
    </source>
</evidence>
<dbReference type="GO" id="GO:0010628">
    <property type="term" value="P:positive regulation of gene expression"/>
    <property type="evidence" value="ECO:0007669"/>
    <property type="project" value="TreeGrafter"/>
</dbReference>
<dbReference type="PANTHER" id="PTHR30427">
    <property type="entry name" value="TRANSCRIPTIONAL ACTIVATOR PROTEIN LYSR"/>
    <property type="match status" value="1"/>
</dbReference>
<dbReference type="GO" id="GO:0043565">
    <property type="term" value="F:sequence-specific DNA binding"/>
    <property type="evidence" value="ECO:0007669"/>
    <property type="project" value="TreeGrafter"/>
</dbReference>
<dbReference type="GO" id="GO:0003700">
    <property type="term" value="F:DNA-binding transcription factor activity"/>
    <property type="evidence" value="ECO:0007669"/>
    <property type="project" value="InterPro"/>
</dbReference>
<sequence length="310" mass="34574">MKFRQIEAFRHIMLRGTTSAAAAEMHVTQPAVSRLISDLEDSLGFSLFERKKGRLYPTPEAGEFFRSVEESFLGLEKLTSVASQIRNRKPKELNISATSAIASTLLPIALKEHGQFYPDERVVMHTDSMSEIVMRLQTSAVDLAIGLQLPPLSGIEQTFIGNARFVFAARQGHPLLEKTVITAEDLTGESVLTVQDSYLNYWSKLEHALDAVESRLIKRLYIDTSHTGYAMIAAGLAVGVLEPFAARVWAGNGVGTRPFEPAIYYPYSFAYPTNIRHHQSLHHFTQSLKNAAKSMPEFGETEEKEQTRAT</sequence>
<keyword evidence="7" id="KW-1185">Reference proteome</keyword>
<dbReference type="SUPFAM" id="SSF53850">
    <property type="entry name" value="Periplasmic binding protein-like II"/>
    <property type="match status" value="1"/>
</dbReference>
<gene>
    <name evidence="6" type="primary">gbpR</name>
    <name evidence="6" type="ORF">VQ7734_04085</name>
</gene>
<organism evidence="6 7">
    <name type="scientific">Vibrio quintilis</name>
    <dbReference type="NCBI Taxonomy" id="1117707"/>
    <lineage>
        <taxon>Bacteria</taxon>
        <taxon>Pseudomonadati</taxon>
        <taxon>Pseudomonadota</taxon>
        <taxon>Gammaproteobacteria</taxon>
        <taxon>Vibrionales</taxon>
        <taxon>Vibrionaceae</taxon>
        <taxon>Vibrio</taxon>
    </lineage>
</organism>
<accession>A0A1M7Z0E6</accession>
<evidence type="ECO:0000256" key="4">
    <source>
        <dbReference type="ARBA" id="ARBA00023163"/>
    </source>
</evidence>
<dbReference type="Gene3D" id="1.10.10.10">
    <property type="entry name" value="Winged helix-like DNA-binding domain superfamily/Winged helix DNA-binding domain"/>
    <property type="match status" value="1"/>
</dbReference>
<dbReference type="GO" id="GO:0009089">
    <property type="term" value="P:lysine biosynthetic process via diaminopimelate"/>
    <property type="evidence" value="ECO:0007669"/>
    <property type="project" value="TreeGrafter"/>
</dbReference>
<dbReference type="InterPro" id="IPR000847">
    <property type="entry name" value="LysR_HTH_N"/>
</dbReference>
<dbReference type="PROSITE" id="PS50931">
    <property type="entry name" value="HTH_LYSR"/>
    <property type="match status" value="1"/>
</dbReference>
<proteinExistence type="inferred from homology"/>
<evidence type="ECO:0000313" key="7">
    <source>
        <dbReference type="Proteomes" id="UP000184600"/>
    </source>
</evidence>
<dbReference type="InterPro" id="IPR036390">
    <property type="entry name" value="WH_DNA-bd_sf"/>
</dbReference>
<dbReference type="STRING" id="1117707.VQ7734_04085"/>
<dbReference type="AlphaFoldDB" id="A0A1M7Z0E6"/>
<evidence type="ECO:0000259" key="5">
    <source>
        <dbReference type="PROSITE" id="PS50931"/>
    </source>
</evidence>
<name>A0A1M7Z0E6_9VIBR</name>
<dbReference type="Proteomes" id="UP000184600">
    <property type="component" value="Unassembled WGS sequence"/>
</dbReference>
<dbReference type="SUPFAM" id="SSF46785">
    <property type="entry name" value="Winged helix' DNA-binding domain"/>
    <property type="match status" value="1"/>
</dbReference>
<keyword evidence="4" id="KW-0804">Transcription</keyword>
<dbReference type="OrthoDB" id="6624490at2"/>
<feature type="domain" description="HTH lysR-type" evidence="5">
    <location>
        <begin position="1"/>
        <end position="58"/>
    </location>
</feature>
<keyword evidence="2" id="KW-0805">Transcription regulation</keyword>
<evidence type="ECO:0000256" key="1">
    <source>
        <dbReference type="ARBA" id="ARBA00009437"/>
    </source>
</evidence>
<dbReference type="PANTHER" id="PTHR30427:SF1">
    <property type="entry name" value="TRANSCRIPTIONAL ACTIVATOR PROTEIN LYSR"/>
    <property type="match status" value="1"/>
</dbReference>
<evidence type="ECO:0000256" key="2">
    <source>
        <dbReference type="ARBA" id="ARBA00023015"/>
    </source>
</evidence>
<dbReference type="Pfam" id="PF03466">
    <property type="entry name" value="LysR_substrate"/>
    <property type="match status" value="1"/>
</dbReference>